<evidence type="ECO:0000313" key="3">
    <source>
        <dbReference type="Proteomes" id="UP000529417"/>
    </source>
</evidence>
<sequence length="117" mass="11912">MNTPEWLKPGLIGAVSGGLLVALAGFAWAGWMTTTRAGHMGQAMADQQVIAALVPVCVERAGRDPDRLGKLATIRQATGTGQRDAVAATGWATIPGNANASRALASACLTALDLEAA</sequence>
<keyword evidence="1" id="KW-1133">Transmembrane helix</keyword>
<keyword evidence="1" id="KW-0472">Membrane</keyword>
<dbReference type="AlphaFoldDB" id="A0A7Z0I2B3"/>
<dbReference type="RefSeq" id="WP_179907441.1">
    <property type="nucleotide sequence ID" value="NZ_JACBXS010000059.1"/>
</dbReference>
<dbReference type="Proteomes" id="UP000529417">
    <property type="component" value="Unassembled WGS sequence"/>
</dbReference>
<evidence type="ECO:0000313" key="2">
    <source>
        <dbReference type="EMBL" id="NYS26649.1"/>
    </source>
</evidence>
<evidence type="ECO:0000256" key="1">
    <source>
        <dbReference type="SAM" id="Phobius"/>
    </source>
</evidence>
<feature type="transmembrane region" description="Helical" evidence="1">
    <location>
        <begin position="12"/>
        <end position="31"/>
    </location>
</feature>
<dbReference type="EMBL" id="JACBXS010000059">
    <property type="protein sequence ID" value="NYS26649.1"/>
    <property type="molecule type" value="Genomic_DNA"/>
</dbReference>
<accession>A0A7Z0I2B3</accession>
<reference evidence="2 3" key="1">
    <citation type="journal article" date="2000" name="Arch. Microbiol.">
        <title>Rhodobaca bogoriensis gen. nov. and sp. nov., an alkaliphilic purple nonsulfur bacterium from African Rift Valley soda lakes.</title>
        <authorList>
            <person name="Milford A.D."/>
            <person name="Achenbach L.A."/>
            <person name="Jung D.O."/>
            <person name="Madigan M.T."/>
        </authorList>
    </citation>
    <scope>NUCLEOTIDE SEQUENCE [LARGE SCALE GENOMIC DNA]</scope>
    <source>
        <strain evidence="2 3">2376</strain>
    </source>
</reference>
<comment type="caution">
    <text evidence="2">The sequence shown here is derived from an EMBL/GenBank/DDBJ whole genome shotgun (WGS) entry which is preliminary data.</text>
</comment>
<gene>
    <name evidence="2" type="ORF">HUK65_16825</name>
</gene>
<name>A0A7Z0I2B3_9RHOB</name>
<protein>
    <submittedName>
        <fullName evidence="2">Uncharacterized protein</fullName>
    </submittedName>
</protein>
<proteinExistence type="predicted"/>
<keyword evidence="1" id="KW-0812">Transmembrane</keyword>
<keyword evidence="3" id="KW-1185">Reference proteome</keyword>
<organism evidence="2 3">
    <name type="scientific">Rhabdonatronobacter sediminivivens</name>
    <dbReference type="NCBI Taxonomy" id="2743469"/>
    <lineage>
        <taxon>Bacteria</taxon>
        <taxon>Pseudomonadati</taxon>
        <taxon>Pseudomonadota</taxon>
        <taxon>Alphaproteobacteria</taxon>
        <taxon>Rhodobacterales</taxon>
        <taxon>Paracoccaceae</taxon>
        <taxon>Rhabdonatronobacter</taxon>
    </lineage>
</organism>